<feature type="region of interest" description="Disordered" evidence="1">
    <location>
        <begin position="1"/>
        <end position="21"/>
    </location>
</feature>
<proteinExistence type="predicted"/>
<reference evidence="2 3" key="1">
    <citation type="journal article" date="2013" name="Genome Announc.">
        <title>Draft Genome Sequence of a Benzothiophene-Desulfurizing Bacterium, Gordona terrae Strain C-6.</title>
        <authorList>
            <person name="Wang W."/>
            <person name="Ma T."/>
            <person name="Ren Y."/>
            <person name="Li G."/>
        </authorList>
    </citation>
    <scope>NUCLEOTIDE SEQUENCE [LARGE SCALE GENOMIC DNA]</scope>
    <source>
        <strain evidence="2 3">C-6</strain>
    </source>
</reference>
<organism evidence="2 3">
    <name type="scientific">Gordonia terrae C-6</name>
    <dbReference type="NCBI Taxonomy" id="1316928"/>
    <lineage>
        <taxon>Bacteria</taxon>
        <taxon>Bacillati</taxon>
        <taxon>Actinomycetota</taxon>
        <taxon>Actinomycetes</taxon>
        <taxon>Mycobacteriales</taxon>
        <taxon>Gordoniaceae</taxon>
        <taxon>Gordonia</taxon>
    </lineage>
</organism>
<dbReference type="Gene3D" id="3.30.1360.120">
    <property type="entry name" value="Probable tRNA modification gtpase trme, domain 1"/>
    <property type="match status" value="1"/>
</dbReference>
<dbReference type="PATRIC" id="fig|1316928.3.peg.3179"/>
<evidence type="ECO:0000313" key="3">
    <source>
        <dbReference type="Proteomes" id="UP000013569"/>
    </source>
</evidence>
<evidence type="ECO:0000256" key="1">
    <source>
        <dbReference type="SAM" id="MobiDB-lite"/>
    </source>
</evidence>
<dbReference type="Gene3D" id="3.30.70.1520">
    <property type="entry name" value="Heterotetrameric sarcosine oxidase"/>
    <property type="match status" value="1"/>
</dbReference>
<comment type="caution">
    <text evidence="2">The sequence shown here is derived from an EMBL/GenBank/DDBJ whole genome shotgun (WGS) entry which is preliminary data.</text>
</comment>
<dbReference type="InterPro" id="IPR027266">
    <property type="entry name" value="TrmE/GcvT-like"/>
</dbReference>
<dbReference type="SUPFAM" id="SSF103025">
    <property type="entry name" value="Folate-binding domain"/>
    <property type="match status" value="1"/>
</dbReference>
<dbReference type="EMBL" id="AQPW01000020">
    <property type="protein sequence ID" value="EON31745.1"/>
    <property type="molecule type" value="Genomic_DNA"/>
</dbReference>
<protein>
    <submittedName>
        <fullName evidence="2">Sarcosine oxidase, gamma subunit</fullName>
    </submittedName>
</protein>
<gene>
    <name evidence="2" type="ORF">GTC6_15753</name>
</gene>
<dbReference type="Proteomes" id="UP000013569">
    <property type="component" value="Unassembled WGS sequence"/>
</dbReference>
<name>R7Y6X3_9ACTN</name>
<evidence type="ECO:0000313" key="2">
    <source>
        <dbReference type="EMBL" id="EON31745.1"/>
    </source>
</evidence>
<dbReference type="Pfam" id="PF04268">
    <property type="entry name" value="SoxG"/>
    <property type="match status" value="1"/>
</dbReference>
<dbReference type="AlphaFoldDB" id="R7Y6X3"/>
<dbReference type="InterPro" id="IPR007375">
    <property type="entry name" value="SoxG"/>
</dbReference>
<sequence length="205" mass="21877">MRKERDAMADTTVHLAPGPDLEPAGPLDNWSARFAELAPVVRLHASPVAQAVIRPTGQEALQRLGLPAACRLRRAEDATVIWLGPDEYLAWAADVAPHEFAASIADRVQGEAYVADASGQRTRIELGGPRAETILAHGCAIDLSPRAFGPDDVAQTLLAQAAVIVHRVPDGFAIFVRSSYADYLAAWLVDAATEYVADPTPAPLP</sequence>
<accession>R7Y6X3</accession>